<gene>
    <name evidence="2" type="ORF">AVDCRST_MAG53-204</name>
</gene>
<evidence type="ECO:0000313" key="2">
    <source>
        <dbReference type="EMBL" id="CAA9474940.1"/>
    </source>
</evidence>
<dbReference type="SUPFAM" id="SSF160104">
    <property type="entry name" value="Acetoacetate decarboxylase-like"/>
    <property type="match status" value="1"/>
</dbReference>
<feature type="region of interest" description="Disordered" evidence="1">
    <location>
        <begin position="267"/>
        <end position="296"/>
    </location>
</feature>
<protein>
    <recommendedName>
        <fullName evidence="3">Acetoacetate decarboxylase</fullName>
    </recommendedName>
</protein>
<evidence type="ECO:0008006" key="3">
    <source>
        <dbReference type="Google" id="ProtNLM"/>
    </source>
</evidence>
<reference evidence="2" key="1">
    <citation type="submission" date="2020-02" db="EMBL/GenBank/DDBJ databases">
        <authorList>
            <person name="Meier V. D."/>
        </authorList>
    </citation>
    <scope>NUCLEOTIDE SEQUENCE</scope>
    <source>
        <strain evidence="2">AVDCRST_MAG53</strain>
    </source>
</reference>
<accession>A0A6J4RJE4</accession>
<dbReference type="EMBL" id="CADCVR010000008">
    <property type="protein sequence ID" value="CAA9474940.1"/>
    <property type="molecule type" value="Genomic_DNA"/>
</dbReference>
<dbReference type="Pfam" id="PF06314">
    <property type="entry name" value="ADC"/>
    <property type="match status" value="1"/>
</dbReference>
<name>A0A6J4RJE4_9ACTN</name>
<proteinExistence type="predicted"/>
<evidence type="ECO:0000256" key="1">
    <source>
        <dbReference type="SAM" id="MobiDB-lite"/>
    </source>
</evidence>
<dbReference type="AlphaFoldDB" id="A0A6J4RJE4"/>
<dbReference type="Gene3D" id="2.40.400.10">
    <property type="entry name" value="Acetoacetate decarboxylase-like"/>
    <property type="match status" value="1"/>
</dbReference>
<dbReference type="InterPro" id="IPR023375">
    <property type="entry name" value="ADC_dom_sf"/>
</dbReference>
<dbReference type="InterPro" id="IPR010451">
    <property type="entry name" value="Acetoacetate_decarboxylase"/>
</dbReference>
<sequence length="296" mass="32054">MTKIPERLLRQRGRHALVDGIPFVLPVDSQDSPALMAVFPIDAGKAAALLPGTELKPLRLWGDRGALVVTVIDYRSTDIGRYIEFSIAIACTHGARTAPRLLPALLTRPWGTGQYVLDLPVSTEVSVKGGKGIWGMPKHQASLDFRIGDRTVSSQYDLDGRLAMRIEIDKPRFAVLPISAAGANYCAFRGMLMKSSVYFTATAGLRLPGTRSARLTLGDHPRMAPLHGLDIGSRPLATVWLPTSAGTLDDHLEAWFIHFDQPPETVPEGLESVAGLGQGQEWPAPPDPALADRARA</sequence>
<dbReference type="GO" id="GO:0016829">
    <property type="term" value="F:lyase activity"/>
    <property type="evidence" value="ECO:0007669"/>
    <property type="project" value="InterPro"/>
</dbReference>
<organism evidence="2">
    <name type="scientific">uncultured Solirubrobacteraceae bacterium</name>
    <dbReference type="NCBI Taxonomy" id="1162706"/>
    <lineage>
        <taxon>Bacteria</taxon>
        <taxon>Bacillati</taxon>
        <taxon>Actinomycetota</taxon>
        <taxon>Thermoleophilia</taxon>
        <taxon>Solirubrobacterales</taxon>
        <taxon>Solirubrobacteraceae</taxon>
        <taxon>environmental samples</taxon>
    </lineage>
</organism>